<evidence type="ECO:0000256" key="1">
    <source>
        <dbReference type="ARBA" id="ARBA00023015"/>
    </source>
</evidence>
<dbReference type="SUPFAM" id="SSF48498">
    <property type="entry name" value="Tetracyclin repressor-like, C-terminal domain"/>
    <property type="match status" value="1"/>
</dbReference>
<dbReference type="InterPro" id="IPR036271">
    <property type="entry name" value="Tet_transcr_reg_TetR-rel_C_sf"/>
</dbReference>
<evidence type="ECO:0000313" key="7">
    <source>
        <dbReference type="EMBL" id="MDA5194045.1"/>
    </source>
</evidence>
<evidence type="ECO:0000256" key="2">
    <source>
        <dbReference type="ARBA" id="ARBA00023125"/>
    </source>
</evidence>
<dbReference type="AlphaFoldDB" id="A0A9X3TY01"/>
<dbReference type="Gene3D" id="1.10.357.10">
    <property type="entry name" value="Tetracycline Repressor, domain 2"/>
    <property type="match status" value="1"/>
</dbReference>
<gene>
    <name evidence="7" type="ORF">NYP16_08795</name>
</gene>
<evidence type="ECO:0000259" key="6">
    <source>
        <dbReference type="PROSITE" id="PS50977"/>
    </source>
</evidence>
<dbReference type="InterPro" id="IPR041586">
    <property type="entry name" value="PsrA_TetR_C"/>
</dbReference>
<dbReference type="Pfam" id="PF17939">
    <property type="entry name" value="TetR_C_30"/>
    <property type="match status" value="1"/>
</dbReference>
<keyword evidence="1" id="KW-0805">Transcription regulation</keyword>
<keyword evidence="2 4" id="KW-0238">DNA-binding</keyword>
<evidence type="ECO:0000256" key="5">
    <source>
        <dbReference type="SAM" id="MobiDB-lite"/>
    </source>
</evidence>
<dbReference type="EMBL" id="JANWOI010000003">
    <property type="protein sequence ID" value="MDA5194045.1"/>
    <property type="molecule type" value="Genomic_DNA"/>
</dbReference>
<dbReference type="RefSeq" id="WP_274943751.1">
    <property type="nucleotide sequence ID" value="NZ_JANWOI010000003.1"/>
</dbReference>
<reference evidence="7" key="1">
    <citation type="submission" date="2022-08" db="EMBL/GenBank/DDBJ databases">
        <authorList>
            <person name="Vandamme P."/>
            <person name="Hettiarachchi A."/>
            <person name="Peeters C."/>
            <person name="Cnockaert M."/>
            <person name="Carlier A."/>
        </authorList>
    </citation>
    <scope>NUCLEOTIDE SEQUENCE</scope>
    <source>
        <strain evidence="7">LMG 31809</strain>
    </source>
</reference>
<dbReference type="Pfam" id="PF00440">
    <property type="entry name" value="TetR_N"/>
    <property type="match status" value="1"/>
</dbReference>
<evidence type="ECO:0000313" key="8">
    <source>
        <dbReference type="Proteomes" id="UP001141619"/>
    </source>
</evidence>
<dbReference type="GO" id="GO:0000976">
    <property type="term" value="F:transcription cis-regulatory region binding"/>
    <property type="evidence" value="ECO:0007669"/>
    <property type="project" value="TreeGrafter"/>
</dbReference>
<keyword evidence="3" id="KW-0804">Transcription</keyword>
<dbReference type="PROSITE" id="PS50977">
    <property type="entry name" value="HTH_TETR_2"/>
    <property type="match status" value="1"/>
</dbReference>
<proteinExistence type="predicted"/>
<sequence>MVQKEQADKKLAVKRRAGRSKAGGELTKDRILDAAEALFAEGGYDGVSLRQITQQAGVDLALANYHFETKENLFREVLRRRVDVLNGDRLRHLDEARIAAKGQSPTIAALIDVMVAPIIKRVRSDPGWRNYCRLIAHSDINPKHVQLISELIDPTFSHVISAMRMALPGIDDADLYWGIYYLLGAFLVTFSESGRIDLYSRGHCTSADLEAGYRRMVPFMAAGFESMLRERAAAPKAALDKGSDRPKPAQRKLLHG</sequence>
<name>A0A9X3TY01_9PROT</name>
<dbReference type="PRINTS" id="PR00455">
    <property type="entry name" value="HTHTETR"/>
</dbReference>
<keyword evidence="8" id="KW-1185">Reference proteome</keyword>
<evidence type="ECO:0000256" key="4">
    <source>
        <dbReference type="PROSITE-ProRule" id="PRU00335"/>
    </source>
</evidence>
<accession>A0A9X3TY01</accession>
<dbReference type="InterPro" id="IPR009057">
    <property type="entry name" value="Homeodomain-like_sf"/>
</dbReference>
<organism evidence="7 8">
    <name type="scientific">Govanella unica</name>
    <dbReference type="NCBI Taxonomy" id="2975056"/>
    <lineage>
        <taxon>Bacteria</taxon>
        <taxon>Pseudomonadati</taxon>
        <taxon>Pseudomonadota</taxon>
        <taxon>Alphaproteobacteria</taxon>
        <taxon>Emcibacterales</taxon>
        <taxon>Govanellaceae</taxon>
        <taxon>Govanella</taxon>
    </lineage>
</organism>
<feature type="region of interest" description="Disordered" evidence="5">
    <location>
        <begin position="235"/>
        <end position="256"/>
    </location>
</feature>
<dbReference type="GO" id="GO:0003700">
    <property type="term" value="F:DNA-binding transcription factor activity"/>
    <property type="evidence" value="ECO:0007669"/>
    <property type="project" value="TreeGrafter"/>
</dbReference>
<evidence type="ECO:0000256" key="3">
    <source>
        <dbReference type="ARBA" id="ARBA00023163"/>
    </source>
</evidence>
<feature type="domain" description="HTH tetR-type" evidence="6">
    <location>
        <begin position="25"/>
        <end position="85"/>
    </location>
</feature>
<protein>
    <submittedName>
        <fullName evidence="7">TetR family transcriptional regulator</fullName>
    </submittedName>
</protein>
<reference evidence="7" key="2">
    <citation type="journal article" date="2023" name="Syst. Appl. Microbiol.">
        <title>Govania unica gen. nov., sp. nov., a rare biosphere bacterium that represents a novel family in the class Alphaproteobacteria.</title>
        <authorList>
            <person name="Vandamme P."/>
            <person name="Peeters C."/>
            <person name="Hettiarachchi A."/>
            <person name="Cnockaert M."/>
            <person name="Carlier A."/>
        </authorList>
    </citation>
    <scope>NUCLEOTIDE SEQUENCE</scope>
    <source>
        <strain evidence="7">LMG 31809</strain>
    </source>
</reference>
<dbReference type="InterPro" id="IPR050109">
    <property type="entry name" value="HTH-type_TetR-like_transc_reg"/>
</dbReference>
<feature type="DNA-binding region" description="H-T-H motif" evidence="4">
    <location>
        <begin position="48"/>
        <end position="67"/>
    </location>
</feature>
<dbReference type="PANTHER" id="PTHR30055:SF234">
    <property type="entry name" value="HTH-TYPE TRANSCRIPTIONAL REGULATOR BETI"/>
    <property type="match status" value="1"/>
</dbReference>
<dbReference type="SUPFAM" id="SSF46689">
    <property type="entry name" value="Homeodomain-like"/>
    <property type="match status" value="1"/>
</dbReference>
<dbReference type="Proteomes" id="UP001141619">
    <property type="component" value="Unassembled WGS sequence"/>
</dbReference>
<dbReference type="InterPro" id="IPR001647">
    <property type="entry name" value="HTH_TetR"/>
</dbReference>
<dbReference type="PANTHER" id="PTHR30055">
    <property type="entry name" value="HTH-TYPE TRANSCRIPTIONAL REGULATOR RUTR"/>
    <property type="match status" value="1"/>
</dbReference>
<feature type="compositionally biased region" description="Basic and acidic residues" evidence="5">
    <location>
        <begin position="235"/>
        <end position="247"/>
    </location>
</feature>
<comment type="caution">
    <text evidence="7">The sequence shown here is derived from an EMBL/GenBank/DDBJ whole genome shotgun (WGS) entry which is preliminary data.</text>
</comment>